<sequence>MFDVEIRRENRLEEELDRIQYFGIRKLGERSPQVWDKLLSFLLRSLFCELGQDIVVACSPELGITGGSKKWVEYLLLCEMDEFLVTGTKEKKTFGLRRSFRKRNAEEDEICFCLPWRNFKERERRLRAA</sequence>
<proteinExistence type="predicted"/>
<comment type="caution">
    <text evidence="1">The sequence shown here is derived from an EMBL/GenBank/DDBJ whole genome shotgun (WGS) entry which is preliminary data.</text>
</comment>
<dbReference type="Proteomes" id="UP001412067">
    <property type="component" value="Unassembled WGS sequence"/>
</dbReference>
<evidence type="ECO:0000313" key="2">
    <source>
        <dbReference type="Proteomes" id="UP001412067"/>
    </source>
</evidence>
<name>A0ABR2N139_9ASPA</name>
<keyword evidence="2" id="KW-1185">Reference proteome</keyword>
<protein>
    <submittedName>
        <fullName evidence="1">Uncharacterized protein</fullName>
    </submittedName>
</protein>
<evidence type="ECO:0000313" key="1">
    <source>
        <dbReference type="EMBL" id="KAK8970210.1"/>
    </source>
</evidence>
<reference evidence="1 2" key="1">
    <citation type="journal article" date="2022" name="Nat. Plants">
        <title>Genomes of leafy and leafless Platanthera orchids illuminate the evolution of mycoheterotrophy.</title>
        <authorList>
            <person name="Li M.H."/>
            <person name="Liu K.W."/>
            <person name="Li Z."/>
            <person name="Lu H.C."/>
            <person name="Ye Q.L."/>
            <person name="Zhang D."/>
            <person name="Wang J.Y."/>
            <person name="Li Y.F."/>
            <person name="Zhong Z.M."/>
            <person name="Liu X."/>
            <person name="Yu X."/>
            <person name="Liu D.K."/>
            <person name="Tu X.D."/>
            <person name="Liu B."/>
            <person name="Hao Y."/>
            <person name="Liao X.Y."/>
            <person name="Jiang Y.T."/>
            <person name="Sun W.H."/>
            <person name="Chen J."/>
            <person name="Chen Y.Q."/>
            <person name="Ai Y."/>
            <person name="Zhai J.W."/>
            <person name="Wu S.S."/>
            <person name="Zhou Z."/>
            <person name="Hsiao Y.Y."/>
            <person name="Wu W.L."/>
            <person name="Chen Y.Y."/>
            <person name="Lin Y.F."/>
            <person name="Hsu J.L."/>
            <person name="Li C.Y."/>
            <person name="Wang Z.W."/>
            <person name="Zhao X."/>
            <person name="Zhong W.Y."/>
            <person name="Ma X.K."/>
            <person name="Ma L."/>
            <person name="Huang J."/>
            <person name="Chen G.Z."/>
            <person name="Huang M.Z."/>
            <person name="Huang L."/>
            <person name="Peng D.H."/>
            <person name="Luo Y.B."/>
            <person name="Zou S.Q."/>
            <person name="Chen S.P."/>
            <person name="Lan S."/>
            <person name="Tsai W.C."/>
            <person name="Van de Peer Y."/>
            <person name="Liu Z.J."/>
        </authorList>
    </citation>
    <scope>NUCLEOTIDE SEQUENCE [LARGE SCALE GENOMIC DNA]</scope>
    <source>
        <strain evidence="1">Lor288</strain>
    </source>
</reference>
<dbReference type="EMBL" id="JBBWWR010000002">
    <property type="protein sequence ID" value="KAK8970210.1"/>
    <property type="molecule type" value="Genomic_DNA"/>
</dbReference>
<organism evidence="1 2">
    <name type="scientific">Platanthera guangdongensis</name>
    <dbReference type="NCBI Taxonomy" id="2320717"/>
    <lineage>
        <taxon>Eukaryota</taxon>
        <taxon>Viridiplantae</taxon>
        <taxon>Streptophyta</taxon>
        <taxon>Embryophyta</taxon>
        <taxon>Tracheophyta</taxon>
        <taxon>Spermatophyta</taxon>
        <taxon>Magnoliopsida</taxon>
        <taxon>Liliopsida</taxon>
        <taxon>Asparagales</taxon>
        <taxon>Orchidaceae</taxon>
        <taxon>Orchidoideae</taxon>
        <taxon>Orchideae</taxon>
        <taxon>Orchidinae</taxon>
        <taxon>Platanthera</taxon>
    </lineage>
</organism>
<accession>A0ABR2N139</accession>
<gene>
    <name evidence="1" type="ORF">KSP40_PGU011756</name>
</gene>